<keyword evidence="1" id="KW-1133">Transmembrane helix</keyword>
<keyword evidence="3" id="KW-1185">Reference proteome</keyword>
<organism evidence="2 3">
    <name type="scientific">Megalurothrips usitatus</name>
    <name type="common">bean blossom thrips</name>
    <dbReference type="NCBI Taxonomy" id="439358"/>
    <lineage>
        <taxon>Eukaryota</taxon>
        <taxon>Metazoa</taxon>
        <taxon>Ecdysozoa</taxon>
        <taxon>Arthropoda</taxon>
        <taxon>Hexapoda</taxon>
        <taxon>Insecta</taxon>
        <taxon>Pterygota</taxon>
        <taxon>Neoptera</taxon>
        <taxon>Paraneoptera</taxon>
        <taxon>Thysanoptera</taxon>
        <taxon>Terebrantia</taxon>
        <taxon>Thripoidea</taxon>
        <taxon>Thripidae</taxon>
        <taxon>Megalurothrips</taxon>
    </lineage>
</organism>
<evidence type="ECO:0000256" key="1">
    <source>
        <dbReference type="SAM" id="Phobius"/>
    </source>
</evidence>
<gene>
    <name evidence="2" type="ORF">ONE63_008795</name>
</gene>
<reference evidence="2" key="1">
    <citation type="submission" date="2022-12" db="EMBL/GenBank/DDBJ databases">
        <title>Chromosome-level genome assembly of the bean flower thrips Megalurothrips usitatus.</title>
        <authorList>
            <person name="Ma L."/>
            <person name="Liu Q."/>
            <person name="Li H."/>
            <person name="Cai W."/>
        </authorList>
    </citation>
    <scope>NUCLEOTIDE SEQUENCE</scope>
    <source>
        <strain evidence="2">Cailab_2022a</strain>
    </source>
</reference>
<protein>
    <submittedName>
        <fullName evidence="2">Uncharacterized protein</fullName>
    </submittedName>
</protein>
<accession>A0AAV7XRH7</accession>
<dbReference type="AlphaFoldDB" id="A0AAV7XRH7"/>
<evidence type="ECO:0000313" key="2">
    <source>
        <dbReference type="EMBL" id="KAJ1527274.1"/>
    </source>
</evidence>
<evidence type="ECO:0000313" key="3">
    <source>
        <dbReference type="Proteomes" id="UP001075354"/>
    </source>
</evidence>
<keyword evidence="1" id="KW-0472">Membrane</keyword>
<dbReference type="EMBL" id="JAPTSV010000006">
    <property type="protein sequence ID" value="KAJ1527274.1"/>
    <property type="molecule type" value="Genomic_DNA"/>
</dbReference>
<keyword evidence="1" id="KW-0812">Transmembrane</keyword>
<proteinExistence type="predicted"/>
<feature type="transmembrane region" description="Helical" evidence="1">
    <location>
        <begin position="99"/>
        <end position="120"/>
    </location>
</feature>
<comment type="caution">
    <text evidence="2">The sequence shown here is derived from an EMBL/GenBank/DDBJ whole genome shotgun (WGS) entry which is preliminary data.</text>
</comment>
<sequence>MSEIRVSHDNTQDQLDGLGEITDGVDFPKDFVGADGGFEAPSVEKILEALEGMQGLSLEDKEALKTQLLQQRMREAFGDDMENSWGEIPGGSFLANQTLVLFSLLCIIALIFVFFGLKLYRSLVEGERKREEKRRLKMLKKKK</sequence>
<name>A0AAV7XRH7_9NEOP</name>
<dbReference type="Proteomes" id="UP001075354">
    <property type="component" value="Chromosome 6"/>
</dbReference>